<gene>
    <name evidence="4" type="ORF">ANI02nite_16280</name>
</gene>
<keyword evidence="1 3" id="KW-0732">Signal</keyword>
<dbReference type="Gene3D" id="3.40.190.10">
    <property type="entry name" value="Periplasmic binding protein-like II"/>
    <property type="match status" value="2"/>
</dbReference>
<feature type="chain" id="PRO_5021956026" evidence="3">
    <location>
        <begin position="34"/>
        <end position="378"/>
    </location>
</feature>
<reference evidence="4 5" key="1">
    <citation type="submission" date="2019-07" db="EMBL/GenBank/DDBJ databases">
        <title>Whole genome shotgun sequence of Acetobacter nitrogenifigens NBRC 105050.</title>
        <authorList>
            <person name="Hosoyama A."/>
            <person name="Uohara A."/>
            <person name="Ohji S."/>
            <person name="Ichikawa N."/>
        </authorList>
    </citation>
    <scope>NUCLEOTIDE SEQUENCE [LARGE SCALE GENOMIC DNA]</scope>
    <source>
        <strain evidence="4 5">NBRC 105050</strain>
    </source>
</reference>
<organism evidence="4 5">
    <name type="scientific">Acetobacter nitrogenifigens DSM 23921 = NBRC 105050</name>
    <dbReference type="NCBI Taxonomy" id="1120919"/>
    <lineage>
        <taxon>Bacteria</taxon>
        <taxon>Pseudomonadati</taxon>
        <taxon>Pseudomonadota</taxon>
        <taxon>Alphaproteobacteria</taxon>
        <taxon>Acetobacterales</taxon>
        <taxon>Acetobacteraceae</taxon>
        <taxon>Acetobacter</taxon>
    </lineage>
</organism>
<dbReference type="AlphaFoldDB" id="A0A511X9X6"/>
<feature type="region of interest" description="Disordered" evidence="2">
    <location>
        <begin position="310"/>
        <end position="352"/>
    </location>
</feature>
<name>A0A511X9X6_9PROT</name>
<evidence type="ECO:0000256" key="2">
    <source>
        <dbReference type="SAM" id="MobiDB-lite"/>
    </source>
</evidence>
<sequence>MSGLKNPARSRVTVSRRAATPVLAMLALLVGHAHDAASRGRAPHLVVATLPGELKAAQTEALWRPFTRETRTVVDVVTWDGTLSQLRQRLRARKHDWSLALIEDTTLSVGCGQGLFLHTGNSPRDKTTGVSDGCGVHALSVDLALTWDASKLQTAPTWADFWDVARHPGKRGLRCDPRGTLEAALLSDGVPPGDIYATLATPEGVERAFKRLSQLRPYIVWWSTPEEAARILTSGAALMGTAPTAEILAANARSKSGPFGILWSPRLRVDYDWVIPAGSGTNTNQGKTLEDWATAPEQFQAMAIRYPSAPLPADPVATSGSSRKSGDQSSGTKDVATNVAPESAPVNDTPPPLPISSAFWRDHLPAIETRFDQWLAER</sequence>
<protein>
    <submittedName>
        <fullName evidence="4">ABC transporter</fullName>
    </submittedName>
</protein>
<evidence type="ECO:0000256" key="3">
    <source>
        <dbReference type="SAM" id="SignalP"/>
    </source>
</evidence>
<comment type="caution">
    <text evidence="4">The sequence shown here is derived from an EMBL/GenBank/DDBJ whole genome shotgun (WGS) entry which is preliminary data.</text>
</comment>
<evidence type="ECO:0000256" key="1">
    <source>
        <dbReference type="ARBA" id="ARBA00022729"/>
    </source>
</evidence>
<dbReference type="PANTHER" id="PTHR30222:SF2">
    <property type="entry name" value="ABC TRANSPORTER SUBSTRATE-BINDING PROTEIN"/>
    <property type="match status" value="1"/>
</dbReference>
<dbReference type="InterPro" id="IPR006059">
    <property type="entry name" value="SBP"/>
</dbReference>
<dbReference type="STRING" id="1120919.GCA_000429165_02200"/>
<dbReference type="PANTHER" id="PTHR30222">
    <property type="entry name" value="SPERMIDINE/PUTRESCINE-BINDING PERIPLASMIC PROTEIN"/>
    <property type="match status" value="1"/>
</dbReference>
<accession>A0A511X9X6</accession>
<evidence type="ECO:0000313" key="4">
    <source>
        <dbReference type="EMBL" id="GEN59744.1"/>
    </source>
</evidence>
<feature type="compositionally biased region" description="Low complexity" evidence="2">
    <location>
        <begin position="319"/>
        <end position="331"/>
    </location>
</feature>
<feature type="signal peptide" evidence="3">
    <location>
        <begin position="1"/>
        <end position="33"/>
    </location>
</feature>
<proteinExistence type="predicted"/>
<dbReference type="SUPFAM" id="SSF53850">
    <property type="entry name" value="Periplasmic binding protein-like II"/>
    <property type="match status" value="1"/>
</dbReference>
<keyword evidence="5" id="KW-1185">Reference proteome</keyword>
<evidence type="ECO:0000313" key="5">
    <source>
        <dbReference type="Proteomes" id="UP000321635"/>
    </source>
</evidence>
<dbReference type="Pfam" id="PF13416">
    <property type="entry name" value="SBP_bac_8"/>
    <property type="match status" value="1"/>
</dbReference>
<dbReference type="Proteomes" id="UP000321635">
    <property type="component" value="Unassembled WGS sequence"/>
</dbReference>
<dbReference type="EMBL" id="BJYF01000008">
    <property type="protein sequence ID" value="GEN59744.1"/>
    <property type="molecule type" value="Genomic_DNA"/>
</dbReference>